<dbReference type="AlphaFoldDB" id="A0AAW2FAX4"/>
<organism evidence="1 2">
    <name type="scientific">Cardiocondyla obscurior</name>
    <dbReference type="NCBI Taxonomy" id="286306"/>
    <lineage>
        <taxon>Eukaryota</taxon>
        <taxon>Metazoa</taxon>
        <taxon>Ecdysozoa</taxon>
        <taxon>Arthropoda</taxon>
        <taxon>Hexapoda</taxon>
        <taxon>Insecta</taxon>
        <taxon>Pterygota</taxon>
        <taxon>Neoptera</taxon>
        <taxon>Endopterygota</taxon>
        <taxon>Hymenoptera</taxon>
        <taxon>Apocrita</taxon>
        <taxon>Aculeata</taxon>
        <taxon>Formicoidea</taxon>
        <taxon>Formicidae</taxon>
        <taxon>Myrmicinae</taxon>
        <taxon>Cardiocondyla</taxon>
    </lineage>
</organism>
<sequence length="72" mass="8138">MVAADLLRLLLQNTTECRVCGVWNGKCRVDVTALKKMDLLLNLSIALCTSIHRLTTYHNLLDVDGESYLKFI</sequence>
<protein>
    <submittedName>
        <fullName evidence="1">Uncharacterized protein</fullName>
    </submittedName>
</protein>
<proteinExistence type="predicted"/>
<evidence type="ECO:0000313" key="2">
    <source>
        <dbReference type="Proteomes" id="UP001430953"/>
    </source>
</evidence>
<dbReference type="EMBL" id="JADYXP020000013">
    <property type="protein sequence ID" value="KAL0111644.1"/>
    <property type="molecule type" value="Genomic_DNA"/>
</dbReference>
<gene>
    <name evidence="1" type="ORF">PUN28_013080</name>
</gene>
<dbReference type="Proteomes" id="UP001430953">
    <property type="component" value="Unassembled WGS sequence"/>
</dbReference>
<reference evidence="1 2" key="1">
    <citation type="submission" date="2023-03" db="EMBL/GenBank/DDBJ databases">
        <title>High recombination rates correlate with genetic variation in Cardiocondyla obscurior ants.</title>
        <authorList>
            <person name="Errbii M."/>
        </authorList>
    </citation>
    <scope>NUCLEOTIDE SEQUENCE [LARGE SCALE GENOMIC DNA]</scope>
    <source>
        <strain evidence="1">Alpha-2009</strain>
        <tissue evidence="1">Whole body</tissue>
    </source>
</reference>
<evidence type="ECO:0000313" key="1">
    <source>
        <dbReference type="EMBL" id="KAL0111644.1"/>
    </source>
</evidence>
<accession>A0AAW2FAX4</accession>
<comment type="caution">
    <text evidence="1">The sequence shown here is derived from an EMBL/GenBank/DDBJ whole genome shotgun (WGS) entry which is preliminary data.</text>
</comment>
<name>A0AAW2FAX4_9HYME</name>
<keyword evidence="2" id="KW-1185">Reference proteome</keyword>